<protein>
    <submittedName>
        <fullName evidence="1">Uncharacterized protein</fullName>
    </submittedName>
</protein>
<evidence type="ECO:0000313" key="2">
    <source>
        <dbReference type="Proteomes" id="UP000735302"/>
    </source>
</evidence>
<accession>A0AAV4AW12</accession>
<evidence type="ECO:0000313" key="1">
    <source>
        <dbReference type="EMBL" id="GFO12366.1"/>
    </source>
</evidence>
<dbReference type="AlphaFoldDB" id="A0AAV4AW12"/>
<reference evidence="1 2" key="1">
    <citation type="journal article" date="2021" name="Elife">
        <title>Chloroplast acquisition without the gene transfer in kleptoplastic sea slugs, Plakobranchus ocellatus.</title>
        <authorList>
            <person name="Maeda T."/>
            <person name="Takahashi S."/>
            <person name="Yoshida T."/>
            <person name="Shimamura S."/>
            <person name="Takaki Y."/>
            <person name="Nagai Y."/>
            <person name="Toyoda A."/>
            <person name="Suzuki Y."/>
            <person name="Arimoto A."/>
            <person name="Ishii H."/>
            <person name="Satoh N."/>
            <person name="Nishiyama T."/>
            <person name="Hasebe M."/>
            <person name="Maruyama T."/>
            <person name="Minagawa J."/>
            <person name="Obokata J."/>
            <person name="Shigenobu S."/>
        </authorList>
    </citation>
    <scope>NUCLEOTIDE SEQUENCE [LARGE SCALE GENOMIC DNA]</scope>
</reference>
<gene>
    <name evidence="1" type="ORF">PoB_003887100</name>
</gene>
<sequence length="102" mass="11031">MNHTKVALAPLLNLKETTSPPPGVLIKQNSQCGKTPSHCHYGFITMSLPSWPEPSRPIPSHTICLSLTVATTMAGTLTACTQPHHLSSLDSRYHHSLNTHGP</sequence>
<dbReference type="Proteomes" id="UP000735302">
    <property type="component" value="Unassembled WGS sequence"/>
</dbReference>
<organism evidence="1 2">
    <name type="scientific">Plakobranchus ocellatus</name>
    <dbReference type="NCBI Taxonomy" id="259542"/>
    <lineage>
        <taxon>Eukaryota</taxon>
        <taxon>Metazoa</taxon>
        <taxon>Spiralia</taxon>
        <taxon>Lophotrochozoa</taxon>
        <taxon>Mollusca</taxon>
        <taxon>Gastropoda</taxon>
        <taxon>Heterobranchia</taxon>
        <taxon>Euthyneura</taxon>
        <taxon>Panpulmonata</taxon>
        <taxon>Sacoglossa</taxon>
        <taxon>Placobranchoidea</taxon>
        <taxon>Plakobranchidae</taxon>
        <taxon>Plakobranchus</taxon>
    </lineage>
</organism>
<proteinExistence type="predicted"/>
<comment type="caution">
    <text evidence="1">The sequence shown here is derived from an EMBL/GenBank/DDBJ whole genome shotgun (WGS) entry which is preliminary data.</text>
</comment>
<name>A0AAV4AW12_9GAST</name>
<dbReference type="EMBL" id="BLXT01004413">
    <property type="protein sequence ID" value="GFO12366.1"/>
    <property type="molecule type" value="Genomic_DNA"/>
</dbReference>
<keyword evidence="2" id="KW-1185">Reference proteome</keyword>